<dbReference type="Proteomes" id="UP000247696">
    <property type="component" value="Chromosome"/>
</dbReference>
<dbReference type="InterPro" id="IPR002491">
    <property type="entry name" value="ABC_transptr_periplasmic_BD"/>
</dbReference>
<dbReference type="KEGG" id="cpre:Csp1_25160"/>
<dbReference type="SUPFAM" id="SSF53807">
    <property type="entry name" value="Helical backbone' metal receptor"/>
    <property type="match status" value="1"/>
</dbReference>
<sequence>MSDTPVPVMTAGGPGLRFPGRIRALLAVLVAVTVAAAGALTACSSSDGDSTPDDRRVFADAEEGAFPVTVDHAYGSTTVEAQPQRVVVVGWAGSDLAVQLGTVPVAQGTAGGDGESAEYYPWFREAVDALGAPLPATDPSLERGDVNTEFVLEQNPDLILAVNSGITEDEYRKLSDIAPTVAFPDEPWATSAEDHLDMVARALGRPSQAEKITGDLDAKIAETADSHRELDGKTFLYGFLPEDGQTVIFSDQDARVKTLQKLGLVDSPDLGRLAAEADGASSFNVSVEKLVGTTADLYVTGTDRESWDEALRSNRAFASWGPVGAGHTALITDKDVSLALSVSTPLSLAWAIDDIADVLSGAVG</sequence>
<feature type="domain" description="Fe/B12 periplasmic-binding" evidence="5">
    <location>
        <begin position="85"/>
        <end position="363"/>
    </location>
</feature>
<evidence type="ECO:0000313" key="7">
    <source>
        <dbReference type="Proteomes" id="UP000247696"/>
    </source>
</evidence>
<dbReference type="Pfam" id="PF01497">
    <property type="entry name" value="Peripla_BP_2"/>
    <property type="match status" value="1"/>
</dbReference>
<accession>A0A2Z3YXK5</accession>
<evidence type="ECO:0000256" key="4">
    <source>
        <dbReference type="ARBA" id="ARBA00022729"/>
    </source>
</evidence>
<dbReference type="Gene3D" id="3.40.50.1980">
    <property type="entry name" value="Nitrogenase molybdenum iron protein domain"/>
    <property type="match status" value="2"/>
</dbReference>
<evidence type="ECO:0000313" key="6">
    <source>
        <dbReference type="EMBL" id="AWT27264.1"/>
    </source>
</evidence>
<dbReference type="GO" id="GO:0030288">
    <property type="term" value="C:outer membrane-bounded periplasmic space"/>
    <property type="evidence" value="ECO:0007669"/>
    <property type="project" value="TreeGrafter"/>
</dbReference>
<proteinExistence type="inferred from homology"/>
<dbReference type="AlphaFoldDB" id="A0A2Z3YXK5"/>
<evidence type="ECO:0000256" key="1">
    <source>
        <dbReference type="ARBA" id="ARBA00004196"/>
    </source>
</evidence>
<keyword evidence="4" id="KW-0732">Signal</keyword>
<dbReference type="PROSITE" id="PS50983">
    <property type="entry name" value="FE_B12_PBP"/>
    <property type="match status" value="1"/>
</dbReference>
<evidence type="ECO:0000259" key="5">
    <source>
        <dbReference type="PROSITE" id="PS50983"/>
    </source>
</evidence>
<evidence type="ECO:0000256" key="2">
    <source>
        <dbReference type="ARBA" id="ARBA00008814"/>
    </source>
</evidence>
<dbReference type="EMBL" id="CP024988">
    <property type="protein sequence ID" value="AWT27264.1"/>
    <property type="molecule type" value="Genomic_DNA"/>
</dbReference>
<dbReference type="InterPro" id="IPR051313">
    <property type="entry name" value="Bact_iron-sidero_bind"/>
</dbReference>
<organism evidence="6 7">
    <name type="scientific">Corynebacterium provencense</name>
    <dbReference type="NCBI Taxonomy" id="1737425"/>
    <lineage>
        <taxon>Bacteria</taxon>
        <taxon>Bacillati</taxon>
        <taxon>Actinomycetota</taxon>
        <taxon>Actinomycetes</taxon>
        <taxon>Mycobacteriales</taxon>
        <taxon>Corynebacteriaceae</taxon>
        <taxon>Corynebacterium</taxon>
    </lineage>
</organism>
<dbReference type="PANTHER" id="PTHR30532:SF24">
    <property type="entry name" value="FERRIC ENTEROBACTIN-BINDING PERIPLASMIC PROTEIN FEPB"/>
    <property type="match status" value="1"/>
</dbReference>
<evidence type="ECO:0000256" key="3">
    <source>
        <dbReference type="ARBA" id="ARBA00022448"/>
    </source>
</evidence>
<dbReference type="PANTHER" id="PTHR30532">
    <property type="entry name" value="IRON III DICITRATE-BINDING PERIPLASMIC PROTEIN"/>
    <property type="match status" value="1"/>
</dbReference>
<reference evidence="7" key="1">
    <citation type="submission" date="2017-11" db="EMBL/GenBank/DDBJ databases">
        <title>Otitis media/interna in a cat caused by the recently described species Corynebacterium provencense.</title>
        <authorList>
            <person name="Kittl S."/>
            <person name="Brodard I."/>
            <person name="Rychener L."/>
            <person name="Jores J."/>
            <person name="Roosje P."/>
            <person name="Gobeli Brawand S."/>
        </authorList>
    </citation>
    <scope>NUCLEOTIDE SEQUENCE [LARGE SCALE GENOMIC DNA]</scope>
    <source>
        <strain evidence="7">17KM38</strain>
    </source>
</reference>
<dbReference type="STRING" id="1737425.GCA_900049755_01379"/>
<gene>
    <name evidence="6" type="primary">yfiY_9</name>
    <name evidence="6" type="ORF">Csp1_25160</name>
</gene>
<keyword evidence="3" id="KW-0813">Transport</keyword>
<keyword evidence="6" id="KW-0449">Lipoprotein</keyword>
<dbReference type="RefSeq" id="WP_227871086.1">
    <property type="nucleotide sequence ID" value="NZ_CP024988.1"/>
</dbReference>
<dbReference type="GO" id="GO:1901678">
    <property type="term" value="P:iron coordination entity transport"/>
    <property type="evidence" value="ECO:0007669"/>
    <property type="project" value="UniProtKB-ARBA"/>
</dbReference>
<keyword evidence="7" id="KW-1185">Reference proteome</keyword>
<protein>
    <submittedName>
        <fullName evidence="6">Putative siderophore-binding lipoprotein YfiY</fullName>
    </submittedName>
</protein>
<comment type="subcellular location">
    <subcellularLocation>
        <location evidence="1">Cell envelope</location>
    </subcellularLocation>
</comment>
<comment type="similarity">
    <text evidence="2">Belongs to the bacterial solute-binding protein 8 family.</text>
</comment>
<name>A0A2Z3YXK5_9CORY</name>